<evidence type="ECO:0000256" key="1">
    <source>
        <dbReference type="SAM" id="MobiDB-lite"/>
    </source>
</evidence>
<feature type="region of interest" description="Disordered" evidence="1">
    <location>
        <begin position="128"/>
        <end position="166"/>
    </location>
</feature>
<feature type="transmembrane region" description="Helical" evidence="2">
    <location>
        <begin position="94"/>
        <end position="118"/>
    </location>
</feature>
<evidence type="ECO:0000313" key="4">
    <source>
        <dbReference type="Proteomes" id="UP000703269"/>
    </source>
</evidence>
<keyword evidence="4" id="KW-1185">Reference proteome</keyword>
<dbReference type="EMBL" id="BPQB01000001">
    <property type="protein sequence ID" value="GJE84543.1"/>
    <property type="molecule type" value="Genomic_DNA"/>
</dbReference>
<dbReference type="OrthoDB" id="2653987at2759"/>
<keyword evidence="2" id="KW-0472">Membrane</keyword>
<proteinExistence type="predicted"/>
<reference evidence="3 4" key="1">
    <citation type="submission" date="2021-08" db="EMBL/GenBank/DDBJ databases">
        <title>Draft Genome Sequence of Phanerochaete sordida strain YK-624.</title>
        <authorList>
            <person name="Mori T."/>
            <person name="Dohra H."/>
            <person name="Suzuki T."/>
            <person name="Kawagishi H."/>
            <person name="Hirai H."/>
        </authorList>
    </citation>
    <scope>NUCLEOTIDE SEQUENCE [LARGE SCALE GENOMIC DNA]</scope>
    <source>
        <strain evidence="3 4">YK-624</strain>
    </source>
</reference>
<gene>
    <name evidence="3" type="ORF">PsYK624_006190</name>
</gene>
<evidence type="ECO:0008006" key="5">
    <source>
        <dbReference type="Google" id="ProtNLM"/>
    </source>
</evidence>
<organism evidence="3 4">
    <name type="scientific">Phanerochaete sordida</name>
    <dbReference type="NCBI Taxonomy" id="48140"/>
    <lineage>
        <taxon>Eukaryota</taxon>
        <taxon>Fungi</taxon>
        <taxon>Dikarya</taxon>
        <taxon>Basidiomycota</taxon>
        <taxon>Agaricomycotina</taxon>
        <taxon>Agaricomycetes</taxon>
        <taxon>Polyporales</taxon>
        <taxon>Phanerochaetaceae</taxon>
        <taxon>Phanerochaete</taxon>
    </lineage>
</organism>
<keyword evidence="2" id="KW-1133">Transmembrane helix</keyword>
<feature type="transmembrane region" description="Helical" evidence="2">
    <location>
        <begin position="50"/>
        <end position="74"/>
    </location>
</feature>
<dbReference type="Proteomes" id="UP000703269">
    <property type="component" value="Unassembled WGS sequence"/>
</dbReference>
<keyword evidence="2" id="KW-0812">Transmembrane</keyword>
<name>A0A9P3FWT7_9APHY</name>
<protein>
    <recommendedName>
        <fullName evidence="5">Transmembrane protein</fullName>
    </recommendedName>
</protein>
<comment type="caution">
    <text evidence="3">The sequence shown here is derived from an EMBL/GenBank/DDBJ whole genome shotgun (WGS) entry which is preliminary data.</text>
</comment>
<evidence type="ECO:0000256" key="2">
    <source>
        <dbReference type="SAM" id="Phobius"/>
    </source>
</evidence>
<sequence length="288" mass="30649">MSTLPMGSARRDKLRRKLHASAAISAAAGDEEDAARKAIMNVVQLWLDRLQLVSVITTFFASIDGTLLSFTISLTHIGSLDTKDWSNTVQVMNASLAGALIFHVCSAITAFVGSFVLIRFKLVDASVPSSRAPMPSTPATLAEKPTVSRLESAPPTLSSQAHGSSEHHTMFSTPLIQTAETAQTEFLQMFQGLSSTFAALEGRVSVHQVRPFFCFRARGPTDGTVEPPVRLLSSCHTLAVTMAVVGFVLALLGILTFAWTALPVSIGAFASACLGTCLLALFATLSFC</sequence>
<evidence type="ECO:0000313" key="3">
    <source>
        <dbReference type="EMBL" id="GJE84543.1"/>
    </source>
</evidence>
<feature type="transmembrane region" description="Helical" evidence="2">
    <location>
        <begin position="238"/>
        <end position="260"/>
    </location>
</feature>
<dbReference type="AlphaFoldDB" id="A0A9P3FWT7"/>
<accession>A0A9P3FWT7</accession>
<feature type="transmembrane region" description="Helical" evidence="2">
    <location>
        <begin position="266"/>
        <end position="287"/>
    </location>
</feature>